<organism evidence="2 3">
    <name type="scientific">Ruegeria pomeroyi</name>
    <dbReference type="NCBI Taxonomy" id="89184"/>
    <lineage>
        <taxon>Bacteria</taxon>
        <taxon>Pseudomonadati</taxon>
        <taxon>Pseudomonadota</taxon>
        <taxon>Alphaproteobacteria</taxon>
        <taxon>Rhodobacterales</taxon>
        <taxon>Roseobacteraceae</taxon>
        <taxon>Ruegeria</taxon>
    </lineage>
</organism>
<dbReference type="AlphaFoldDB" id="A0A850LM17"/>
<dbReference type="InterPro" id="IPR003777">
    <property type="entry name" value="XdhC_CoxI"/>
</dbReference>
<accession>A0A850LM17</accession>
<sequence length="99" mass="10611">MKTLQPRGGIYAERVADIVDAAARIVQADGRFALITSLSIEGGAAHEVGSLAIVKPDGKMTGYLSNGCIDRDIQHRSWHWKPIAKKWSASVRGLAGISP</sequence>
<proteinExistence type="predicted"/>
<gene>
    <name evidence="2" type="ORF">HW564_19550</name>
</gene>
<dbReference type="Proteomes" id="UP000565723">
    <property type="component" value="Unassembled WGS sequence"/>
</dbReference>
<feature type="domain" description="XdhC- CoxI" evidence="1">
    <location>
        <begin position="27"/>
        <end position="77"/>
    </location>
</feature>
<dbReference type="RefSeq" id="WP_044028387.1">
    <property type="nucleotide sequence ID" value="NZ_CP076685.1"/>
</dbReference>
<name>A0A850LM17_9RHOB</name>
<dbReference type="EMBL" id="JABXIY010000055">
    <property type="protein sequence ID" value="NVK99124.1"/>
    <property type="molecule type" value="Genomic_DNA"/>
</dbReference>
<comment type="caution">
    <text evidence="2">The sequence shown here is derived from an EMBL/GenBank/DDBJ whole genome shotgun (WGS) entry which is preliminary data.</text>
</comment>
<evidence type="ECO:0000313" key="3">
    <source>
        <dbReference type="Proteomes" id="UP000565723"/>
    </source>
</evidence>
<evidence type="ECO:0000313" key="2">
    <source>
        <dbReference type="EMBL" id="NVK99124.1"/>
    </source>
</evidence>
<protein>
    <submittedName>
        <fullName evidence="2">XdhC family protein</fullName>
    </submittedName>
</protein>
<dbReference type="Pfam" id="PF02625">
    <property type="entry name" value="XdhC_CoxI"/>
    <property type="match status" value="1"/>
</dbReference>
<evidence type="ECO:0000259" key="1">
    <source>
        <dbReference type="Pfam" id="PF02625"/>
    </source>
</evidence>
<reference evidence="2 3" key="1">
    <citation type="journal article" date="2020" name="Proc. Natl. Acad. Sci. U.S.A.">
        <title>Ecological drivers of bacterial community assembly in synthetic phycospheres.</title>
        <authorList>
            <person name="Fu H."/>
            <person name="Uchimiya M."/>
            <person name="Gore J."/>
            <person name="Moran M.A."/>
        </authorList>
    </citation>
    <scope>NUCLEOTIDE SEQUENCE [LARGE SCALE GENOMIC DNA]</scope>
    <source>
        <strain evidence="2">HF-Din03</strain>
    </source>
</reference>